<reference evidence="3 4" key="1">
    <citation type="submission" date="2022-06" db="EMBL/GenBank/DDBJ databases">
        <authorList>
            <person name="Liu G."/>
        </authorList>
    </citation>
    <scope>NUCLEOTIDE SEQUENCE [LARGE SCALE GENOMIC DNA]</scope>
    <source>
        <strain evidence="3 4">E4</strain>
        <plasmid evidence="3 4">plas2</plasmid>
    </source>
</reference>
<evidence type="ECO:0000259" key="2">
    <source>
        <dbReference type="Pfam" id="PF20432"/>
    </source>
</evidence>
<keyword evidence="3" id="KW-0614">Plasmid</keyword>
<dbReference type="RefSeq" id="WP_301643319.1">
    <property type="nucleotide sequence ID" value="NZ_CP098496.1"/>
</dbReference>
<protein>
    <submittedName>
        <fullName evidence="3">DUF2384 domain-containing protein</fullName>
    </submittedName>
</protein>
<dbReference type="Pfam" id="PF20432">
    <property type="entry name" value="Xre-like-HTH"/>
    <property type="match status" value="1"/>
</dbReference>
<dbReference type="InterPro" id="IPR024467">
    <property type="entry name" value="Xre/MbcA/ParS-like_toxin-bd"/>
</dbReference>
<evidence type="ECO:0000313" key="4">
    <source>
        <dbReference type="Proteomes" id="UP001056619"/>
    </source>
</evidence>
<accession>A0ABY4UCK5</accession>
<dbReference type="EMBL" id="CP098496">
    <property type="protein sequence ID" value="USA63244.1"/>
    <property type="molecule type" value="Genomic_DNA"/>
</dbReference>
<dbReference type="NCBIfam" id="TIGR02293">
    <property type="entry name" value="TAS_TIGR02293"/>
    <property type="match status" value="1"/>
</dbReference>
<geneLocation type="plasmid" evidence="3 4">
    <name>plas2</name>
</geneLocation>
<proteinExistence type="predicted"/>
<evidence type="ECO:0000313" key="3">
    <source>
        <dbReference type="EMBL" id="USA63244.1"/>
    </source>
</evidence>
<dbReference type="Pfam" id="PF09722">
    <property type="entry name" value="Xre_MbcA_ParS_C"/>
    <property type="match status" value="1"/>
</dbReference>
<evidence type="ECO:0000259" key="1">
    <source>
        <dbReference type="Pfam" id="PF09722"/>
    </source>
</evidence>
<feature type="domain" description="Antitoxin Xre/MbcA/ParS-like toxin-binding" evidence="1">
    <location>
        <begin position="107"/>
        <end position="156"/>
    </location>
</feature>
<organism evidence="3 4">
    <name type="scientific">Qipengyuania citrea</name>
    <dbReference type="NCBI Taxonomy" id="225971"/>
    <lineage>
        <taxon>Bacteria</taxon>
        <taxon>Pseudomonadati</taxon>
        <taxon>Pseudomonadota</taxon>
        <taxon>Alphaproteobacteria</taxon>
        <taxon>Sphingomonadales</taxon>
        <taxon>Erythrobacteraceae</taxon>
        <taxon>Qipengyuania</taxon>
    </lineage>
</organism>
<dbReference type="Proteomes" id="UP001056619">
    <property type="component" value="Plasmid plas2"/>
</dbReference>
<dbReference type="InterPro" id="IPR046847">
    <property type="entry name" value="Xre-like_HTH"/>
</dbReference>
<sequence length="159" mass="17760">MATVIEQSEEDSLVLRAGQRLGGKSTFKTPLRSRLDAHKSIEQGFPGGVLIQLSRDVPLLRDTVAFEKAMGISLRTLQRRKKEASPKRLSVEQSGRAWRFAELLEKAIEVFGSQEEAEDFFGRPAIGLDQHRPIDLLSTPAGSELVETHLERLKYGVYA</sequence>
<dbReference type="InterPro" id="IPR011979">
    <property type="entry name" value="Antitox_Xre"/>
</dbReference>
<gene>
    <name evidence="3" type="ORF">NCF85_16795</name>
</gene>
<keyword evidence="4" id="KW-1185">Reference proteome</keyword>
<name>A0ABY4UCK5_9SPHN</name>
<feature type="domain" description="Antitoxin Xre-like helix-turn-helix" evidence="2">
    <location>
        <begin position="39"/>
        <end position="101"/>
    </location>
</feature>